<evidence type="ECO:0000313" key="7">
    <source>
        <dbReference type="Proteomes" id="UP000637643"/>
    </source>
</evidence>
<evidence type="ECO:0000256" key="1">
    <source>
        <dbReference type="ARBA" id="ARBA00023015"/>
    </source>
</evidence>
<evidence type="ECO:0000313" key="6">
    <source>
        <dbReference type="EMBL" id="GGF71955.1"/>
    </source>
</evidence>
<evidence type="ECO:0000256" key="3">
    <source>
        <dbReference type="ARBA" id="ARBA00023163"/>
    </source>
</evidence>
<dbReference type="AlphaFoldDB" id="A0A917FF46"/>
<proteinExistence type="predicted"/>
<dbReference type="GO" id="GO:0043565">
    <property type="term" value="F:sequence-specific DNA binding"/>
    <property type="evidence" value="ECO:0007669"/>
    <property type="project" value="InterPro"/>
</dbReference>
<feature type="domain" description="HTH araC/xylS-type" evidence="4">
    <location>
        <begin position="176"/>
        <end position="274"/>
    </location>
</feature>
<dbReference type="InterPro" id="IPR037923">
    <property type="entry name" value="HTH-like"/>
</dbReference>
<comment type="caution">
    <text evidence="6">The sequence shown here is derived from an EMBL/GenBank/DDBJ whole genome shotgun (WGS) entry which is preliminary data.</text>
</comment>
<keyword evidence="2" id="KW-0238">DNA-binding</keyword>
<dbReference type="EMBL" id="BMKR01000005">
    <property type="protein sequence ID" value="GGF71955.1"/>
    <property type="molecule type" value="Genomic_DNA"/>
</dbReference>
<dbReference type="PRINTS" id="PR00032">
    <property type="entry name" value="HTHARAC"/>
</dbReference>
<evidence type="ECO:0000259" key="4">
    <source>
        <dbReference type="PROSITE" id="PS01124"/>
    </source>
</evidence>
<dbReference type="Pfam" id="PF01497">
    <property type="entry name" value="Peripla_BP_2"/>
    <property type="match status" value="1"/>
</dbReference>
<dbReference type="Gene3D" id="3.40.50.1980">
    <property type="entry name" value="Nitrogenase molybdenum iron protein domain"/>
    <property type="match status" value="2"/>
</dbReference>
<dbReference type="SUPFAM" id="SSF53807">
    <property type="entry name" value="Helical backbone' metal receptor"/>
    <property type="match status" value="1"/>
</dbReference>
<gene>
    <name evidence="6" type="ORF">GCM10010912_16370</name>
</gene>
<keyword evidence="7" id="KW-1185">Reference proteome</keyword>
<dbReference type="InterPro" id="IPR002491">
    <property type="entry name" value="ABC_transptr_periplasmic_BD"/>
</dbReference>
<protein>
    <recommendedName>
        <fullName evidence="8">Helix-turn-helix domain-containing protein</fullName>
    </recommendedName>
</protein>
<reference evidence="6" key="2">
    <citation type="submission" date="2020-09" db="EMBL/GenBank/DDBJ databases">
        <authorList>
            <person name="Sun Q."/>
            <person name="Zhou Y."/>
        </authorList>
    </citation>
    <scope>NUCLEOTIDE SEQUENCE</scope>
    <source>
        <strain evidence="6">CGMCC 1.16134</strain>
    </source>
</reference>
<organism evidence="6 7">
    <name type="scientific">Paenibacillus albidus</name>
    <dbReference type="NCBI Taxonomy" id="2041023"/>
    <lineage>
        <taxon>Bacteria</taxon>
        <taxon>Bacillati</taxon>
        <taxon>Bacillota</taxon>
        <taxon>Bacilli</taxon>
        <taxon>Bacillales</taxon>
        <taxon>Paenibacillaceae</taxon>
        <taxon>Paenibacillus</taxon>
    </lineage>
</organism>
<keyword evidence="1" id="KW-0805">Transcription regulation</keyword>
<dbReference type="SUPFAM" id="SSF51215">
    <property type="entry name" value="Regulatory protein AraC"/>
    <property type="match status" value="1"/>
</dbReference>
<keyword evidence="3" id="KW-0804">Transcription</keyword>
<dbReference type="PROSITE" id="PS50983">
    <property type="entry name" value="FE_B12_PBP"/>
    <property type="match status" value="1"/>
</dbReference>
<dbReference type="RefSeq" id="WP_189023724.1">
    <property type="nucleotide sequence ID" value="NZ_BMKR01000005.1"/>
</dbReference>
<evidence type="ECO:0000256" key="2">
    <source>
        <dbReference type="ARBA" id="ARBA00023125"/>
    </source>
</evidence>
<dbReference type="PANTHER" id="PTHR43280">
    <property type="entry name" value="ARAC-FAMILY TRANSCRIPTIONAL REGULATOR"/>
    <property type="match status" value="1"/>
</dbReference>
<dbReference type="InterPro" id="IPR018060">
    <property type="entry name" value="HTH_AraC"/>
</dbReference>
<sequence>MKEGPGTGQREMIFYSLLDIEQVRQPSGIRSSKEVFQEYTLIVITAGVGRIILNGVHVPLTIGAGLMFEPGMFGEMESGEGGMSFYRLKIDVVGSSGERIPSLNFAPTGGLIRCGPAACQPFSQALLLLDALYQKRGSVEEIEKFASHTRFQELLLLIFRANPPSSQKEDPKHAVQRSIRYIQENYSTTLTVDQLAAMAGISRARYTGLFKEITGQLPLDYMNGIRIERAQQLLLLTKDRLNDIAQAVGYSNEYYFSRRFKGTLGVTPGQYRHSHQGTMRIFAPFLEDYLVALGIMPVLQYTHAQWGKQEYLGLDHIPEFDVSSGDLERLSDHKPELIMLNSGHERWNLEECGRIAPLFKLPFGCEDWRSTLRSIASVFGQTDRVEDILQDYKQQTEKAADLLRRSVRTQTVAVLRISARAVVLYGCGELGYIGNVLYRELGLLAHPLAAEWTRGERRVQLTQERLSRLHADHLFITFDKQEGEGRELLDSPLWRGLKAVRNGCVHEVDFMAWMNYGVLSHRRKIDDVLRVLA</sequence>
<dbReference type="SMART" id="SM00342">
    <property type="entry name" value="HTH_ARAC"/>
    <property type="match status" value="1"/>
</dbReference>
<dbReference type="InterPro" id="IPR020449">
    <property type="entry name" value="Tscrpt_reg_AraC-type_HTH"/>
</dbReference>
<evidence type="ECO:0008006" key="8">
    <source>
        <dbReference type="Google" id="ProtNLM"/>
    </source>
</evidence>
<dbReference type="Proteomes" id="UP000637643">
    <property type="component" value="Unassembled WGS sequence"/>
</dbReference>
<dbReference type="Gene3D" id="1.10.10.60">
    <property type="entry name" value="Homeodomain-like"/>
    <property type="match status" value="2"/>
</dbReference>
<accession>A0A917FF46</accession>
<feature type="domain" description="Fe/B12 periplasmic-binding" evidence="5">
    <location>
        <begin position="278"/>
        <end position="533"/>
    </location>
</feature>
<dbReference type="GO" id="GO:0003700">
    <property type="term" value="F:DNA-binding transcription factor activity"/>
    <property type="evidence" value="ECO:0007669"/>
    <property type="project" value="InterPro"/>
</dbReference>
<dbReference type="Pfam" id="PF12833">
    <property type="entry name" value="HTH_18"/>
    <property type="match status" value="1"/>
</dbReference>
<dbReference type="InterPro" id="IPR009057">
    <property type="entry name" value="Homeodomain-like_sf"/>
</dbReference>
<dbReference type="PROSITE" id="PS01124">
    <property type="entry name" value="HTH_ARAC_FAMILY_2"/>
    <property type="match status" value="1"/>
</dbReference>
<reference evidence="6" key="1">
    <citation type="journal article" date="2014" name="Int. J. Syst. Evol. Microbiol.">
        <title>Complete genome sequence of Corynebacterium casei LMG S-19264T (=DSM 44701T), isolated from a smear-ripened cheese.</title>
        <authorList>
            <consortium name="US DOE Joint Genome Institute (JGI-PGF)"/>
            <person name="Walter F."/>
            <person name="Albersmeier A."/>
            <person name="Kalinowski J."/>
            <person name="Ruckert C."/>
        </authorList>
    </citation>
    <scope>NUCLEOTIDE SEQUENCE</scope>
    <source>
        <strain evidence="6">CGMCC 1.16134</strain>
    </source>
</reference>
<evidence type="ECO:0000259" key="5">
    <source>
        <dbReference type="PROSITE" id="PS50983"/>
    </source>
</evidence>
<name>A0A917FF46_9BACL</name>
<dbReference type="SUPFAM" id="SSF46689">
    <property type="entry name" value="Homeodomain-like"/>
    <property type="match status" value="2"/>
</dbReference>
<dbReference type="PANTHER" id="PTHR43280:SF28">
    <property type="entry name" value="HTH-TYPE TRANSCRIPTIONAL ACTIVATOR RHAS"/>
    <property type="match status" value="1"/>
</dbReference>